<dbReference type="InterPro" id="IPR001129">
    <property type="entry name" value="Membr-assoc_MAPEG"/>
</dbReference>
<evidence type="ECO:0000256" key="5">
    <source>
        <dbReference type="SAM" id="Phobius"/>
    </source>
</evidence>
<organism evidence="6 7">
    <name type="scientific">Undibacterium danionis</name>
    <dbReference type="NCBI Taxonomy" id="1812100"/>
    <lineage>
        <taxon>Bacteria</taxon>
        <taxon>Pseudomonadati</taxon>
        <taxon>Pseudomonadota</taxon>
        <taxon>Betaproteobacteria</taxon>
        <taxon>Burkholderiales</taxon>
        <taxon>Oxalobacteraceae</taxon>
        <taxon>Undibacterium</taxon>
    </lineage>
</organism>
<reference evidence="6 7" key="1">
    <citation type="submission" date="2024-09" db="EMBL/GenBank/DDBJ databases">
        <authorList>
            <person name="Sun Q."/>
            <person name="Mori K."/>
        </authorList>
    </citation>
    <scope>NUCLEOTIDE SEQUENCE [LARGE SCALE GENOMIC DNA]</scope>
    <source>
        <strain evidence="6 7">CCM 8677</strain>
    </source>
</reference>
<evidence type="ECO:0000256" key="1">
    <source>
        <dbReference type="ARBA" id="ARBA00004370"/>
    </source>
</evidence>
<dbReference type="Gene3D" id="1.20.120.550">
    <property type="entry name" value="Membrane associated eicosanoid/glutathione metabolism-like domain"/>
    <property type="match status" value="1"/>
</dbReference>
<sequence length="138" mass="15399">MPQPEILIQHPLIIPMATHVALAAFLYVLLTIARAPTIWGVGCRSDGGNPWAKFEPRISANLSNQFEWPLLFYAACLLLVQVPVISYSLVLSWIFVMGRMLHSLVQILTTNVRLRGLIFTINFLAVLGLWGTIVSRSV</sequence>
<gene>
    <name evidence="6" type="ORF">ACFFJH_14500</name>
</gene>
<evidence type="ECO:0000256" key="2">
    <source>
        <dbReference type="ARBA" id="ARBA00022692"/>
    </source>
</evidence>
<comment type="caution">
    <text evidence="6">The sequence shown here is derived from an EMBL/GenBank/DDBJ whole genome shotgun (WGS) entry which is preliminary data.</text>
</comment>
<evidence type="ECO:0000256" key="3">
    <source>
        <dbReference type="ARBA" id="ARBA00022989"/>
    </source>
</evidence>
<dbReference type="InterPro" id="IPR023352">
    <property type="entry name" value="MAPEG-like_dom_sf"/>
</dbReference>
<comment type="subcellular location">
    <subcellularLocation>
        <location evidence="1">Membrane</location>
    </subcellularLocation>
</comment>
<keyword evidence="7" id="KW-1185">Reference proteome</keyword>
<evidence type="ECO:0000313" key="7">
    <source>
        <dbReference type="Proteomes" id="UP001589844"/>
    </source>
</evidence>
<feature type="transmembrane region" description="Helical" evidence="5">
    <location>
        <begin position="117"/>
        <end position="135"/>
    </location>
</feature>
<dbReference type="Proteomes" id="UP001589844">
    <property type="component" value="Unassembled WGS sequence"/>
</dbReference>
<feature type="transmembrane region" description="Helical" evidence="5">
    <location>
        <begin position="12"/>
        <end position="30"/>
    </location>
</feature>
<keyword evidence="2 5" id="KW-0812">Transmembrane</keyword>
<keyword evidence="3 5" id="KW-1133">Transmembrane helix</keyword>
<dbReference type="SUPFAM" id="SSF161084">
    <property type="entry name" value="MAPEG domain-like"/>
    <property type="match status" value="1"/>
</dbReference>
<evidence type="ECO:0000256" key="4">
    <source>
        <dbReference type="ARBA" id="ARBA00023136"/>
    </source>
</evidence>
<dbReference type="Pfam" id="PF01124">
    <property type="entry name" value="MAPEG"/>
    <property type="match status" value="1"/>
</dbReference>
<protein>
    <submittedName>
        <fullName evidence="6">MAPEG family protein</fullName>
    </submittedName>
</protein>
<proteinExistence type="predicted"/>
<evidence type="ECO:0000313" key="6">
    <source>
        <dbReference type="EMBL" id="MFC0351025.1"/>
    </source>
</evidence>
<dbReference type="EMBL" id="JBHLXJ010000015">
    <property type="protein sequence ID" value="MFC0351025.1"/>
    <property type="molecule type" value="Genomic_DNA"/>
</dbReference>
<name>A0ABV6IGR2_9BURK</name>
<accession>A0ABV6IGR2</accession>
<dbReference type="RefSeq" id="WP_390213580.1">
    <property type="nucleotide sequence ID" value="NZ_JBHLXJ010000015.1"/>
</dbReference>
<feature type="transmembrane region" description="Helical" evidence="5">
    <location>
        <begin position="70"/>
        <end position="96"/>
    </location>
</feature>
<keyword evidence="4 5" id="KW-0472">Membrane</keyword>